<dbReference type="Proteomes" id="UP001153050">
    <property type="component" value="Unassembled WGS sequence"/>
</dbReference>
<evidence type="ECO:0000313" key="2">
    <source>
        <dbReference type="Proteomes" id="UP001153050"/>
    </source>
</evidence>
<protein>
    <submittedName>
        <fullName evidence="1">Uncharacterized protein</fullName>
    </submittedName>
</protein>
<gene>
    <name evidence="1" type="ORF">MES5069_230023</name>
</gene>
<sequence length="101" mass="10962">MAFPQHMNRTEQRIVGAIIRKALKVGYLVSVYDGEEWALVKSTNYEAITAEVAATDATTLRFRLSGGDSVGTVFLVHGNDEDVVCDHSDNEAMTFLVGGIA</sequence>
<dbReference type="EMBL" id="CAKXZT010000117">
    <property type="protein sequence ID" value="CAH2399605.1"/>
    <property type="molecule type" value="Genomic_DNA"/>
</dbReference>
<organism evidence="1 2">
    <name type="scientific">Mesorhizobium escarrei</name>
    <dbReference type="NCBI Taxonomy" id="666018"/>
    <lineage>
        <taxon>Bacteria</taxon>
        <taxon>Pseudomonadati</taxon>
        <taxon>Pseudomonadota</taxon>
        <taxon>Alphaproteobacteria</taxon>
        <taxon>Hyphomicrobiales</taxon>
        <taxon>Phyllobacteriaceae</taxon>
        <taxon>Mesorhizobium</taxon>
    </lineage>
</organism>
<comment type="caution">
    <text evidence="1">The sequence shown here is derived from an EMBL/GenBank/DDBJ whole genome shotgun (WGS) entry which is preliminary data.</text>
</comment>
<proteinExistence type="predicted"/>
<dbReference type="RefSeq" id="WP_254017936.1">
    <property type="nucleotide sequence ID" value="NZ_CAKXZT010000117.1"/>
</dbReference>
<evidence type="ECO:0000313" key="1">
    <source>
        <dbReference type="EMBL" id="CAH2399605.1"/>
    </source>
</evidence>
<accession>A0ABM9DTV3</accession>
<keyword evidence="2" id="KW-1185">Reference proteome</keyword>
<name>A0ABM9DTV3_9HYPH</name>
<reference evidence="1 2" key="1">
    <citation type="submission" date="2022-03" db="EMBL/GenBank/DDBJ databases">
        <authorList>
            <person name="Brunel B."/>
        </authorList>
    </citation>
    <scope>NUCLEOTIDE SEQUENCE [LARGE SCALE GENOMIC DNA]</scope>
    <source>
        <strain evidence="1">STM5069sample</strain>
    </source>
</reference>